<dbReference type="EnsemblBacteria" id="BAC08280">
    <property type="protein sequence ID" value="BAC08280"/>
    <property type="gene ID" value="BAC08280"/>
</dbReference>
<evidence type="ECO:0000313" key="2">
    <source>
        <dbReference type="EMBL" id="BAC08280.1"/>
    </source>
</evidence>
<organism evidence="2 3">
    <name type="scientific">Thermosynechococcus vestitus (strain NIES-2133 / IAM M-273 / BP-1)</name>
    <dbReference type="NCBI Taxonomy" id="197221"/>
    <lineage>
        <taxon>Bacteria</taxon>
        <taxon>Bacillati</taxon>
        <taxon>Cyanobacteriota</taxon>
        <taxon>Cyanophyceae</taxon>
        <taxon>Acaryochloridales</taxon>
        <taxon>Thermosynechococcaceae</taxon>
        <taxon>Thermosynechococcus</taxon>
    </lineage>
</organism>
<keyword evidence="3" id="KW-1185">Reference proteome</keyword>
<dbReference type="eggNOG" id="ENOG502ZYMB">
    <property type="taxonomic scope" value="Bacteria"/>
</dbReference>
<keyword evidence="1" id="KW-0472">Membrane</keyword>
<protein>
    <submittedName>
        <fullName evidence="2">Tlr0729 protein</fullName>
    </submittedName>
</protein>
<accession>Q8DKX0</accession>
<dbReference type="Pfam" id="PF14221">
    <property type="entry name" value="DUF4330"/>
    <property type="match status" value="1"/>
</dbReference>
<dbReference type="Proteomes" id="UP000000440">
    <property type="component" value="Chromosome"/>
</dbReference>
<keyword evidence="1" id="KW-1133">Transmembrane helix</keyword>
<dbReference type="AlphaFoldDB" id="Q8DKX0"/>
<dbReference type="STRING" id="197221.gene:10747319"/>
<dbReference type="InterPro" id="IPR025480">
    <property type="entry name" value="DUF4330"/>
</dbReference>
<sequence>MPMKLIDRYGRLFGKVSLLDLGAGLILLCVLAGLFLLPGRSGTSLAQMTAAQPIEVDVLVLGLSTPTPQDLIPKGSTANFIIRNQPYGQITVKNVQVLPRTVTVSQPDGSVKALPDPRPEMAFSSNLLLTLEGRGQITNNGPVLGNTAIKVGTPVELEGKEYNFRASVIAVRPL</sequence>
<dbReference type="KEGG" id="tel:tlr0729"/>
<dbReference type="PATRIC" id="fig|197221.4.peg.769"/>
<evidence type="ECO:0000256" key="1">
    <source>
        <dbReference type="SAM" id="Phobius"/>
    </source>
</evidence>
<reference evidence="2 3" key="1">
    <citation type="journal article" date="2002" name="DNA Res.">
        <title>Complete genome structure of the thermophilic cyanobacterium Thermosynechococcus elongatus BP-1.</title>
        <authorList>
            <person name="Nakamura Y."/>
            <person name="Kaneko T."/>
            <person name="Sato S."/>
            <person name="Ikeuchi M."/>
            <person name="Katoh H."/>
            <person name="Sasamoto S."/>
            <person name="Watanabe A."/>
            <person name="Iriguchi M."/>
            <person name="Kawashima K."/>
            <person name="Kimura T."/>
            <person name="Kishida Y."/>
            <person name="Kiyokawa C."/>
            <person name="Kohara M."/>
            <person name="Matsumoto M."/>
            <person name="Matsuno A."/>
            <person name="Nakazaki N."/>
            <person name="Shimpo S."/>
            <person name="Sugimoto M."/>
            <person name="Takeuchi C."/>
            <person name="Yamada M."/>
            <person name="Tabata S."/>
        </authorList>
    </citation>
    <scope>NUCLEOTIDE SEQUENCE [LARGE SCALE GENOMIC DNA]</scope>
    <source>
        <strain evidence="3">IAM M-273 / NIES-2133 / BP-1</strain>
    </source>
</reference>
<name>Q8DKX0_THEVB</name>
<dbReference type="EMBL" id="BA000039">
    <property type="protein sequence ID" value="BAC08280.1"/>
    <property type="molecule type" value="Genomic_DNA"/>
</dbReference>
<feature type="transmembrane region" description="Helical" evidence="1">
    <location>
        <begin position="12"/>
        <end position="37"/>
    </location>
</feature>
<evidence type="ECO:0000313" key="3">
    <source>
        <dbReference type="Proteomes" id="UP000000440"/>
    </source>
</evidence>
<keyword evidence="1" id="KW-0812">Transmembrane</keyword>
<gene>
    <name evidence="2" type="ordered locus">tlr0729</name>
</gene>
<proteinExistence type="predicted"/>